<evidence type="ECO:0000256" key="1">
    <source>
        <dbReference type="SAM" id="MobiDB-lite"/>
    </source>
</evidence>
<reference evidence="2" key="1">
    <citation type="submission" date="2022-04" db="EMBL/GenBank/DDBJ databases">
        <title>Carnegiea gigantea Genome sequencing and assembly v2.</title>
        <authorList>
            <person name="Copetti D."/>
            <person name="Sanderson M.J."/>
            <person name="Burquez A."/>
            <person name="Wojciechowski M.F."/>
        </authorList>
    </citation>
    <scope>NUCLEOTIDE SEQUENCE</scope>
    <source>
        <strain evidence="2">SGP5-SGP5p</strain>
        <tissue evidence="2">Aerial part</tissue>
    </source>
</reference>
<feature type="region of interest" description="Disordered" evidence="1">
    <location>
        <begin position="128"/>
        <end position="239"/>
    </location>
</feature>
<dbReference type="Proteomes" id="UP001153076">
    <property type="component" value="Unassembled WGS sequence"/>
</dbReference>
<sequence length="314" mass="34625">MIRLPVRFGNKLRSKNLEVDFLVIDVPTAYNVILGCPTVHKVVPHILRRLVHWMSSLSSSEPLIIVLEPSFHRAPVQLLHSPHHNIHTKPTGEAQFGGIIYNHGVKDCQHHLWEVGIIGVSPRHLEVKTEGTGRGSPREVAWGLGPREPSTTIKSGHGHTRPYARGAGGCSIQSPPPGRPRDHRLPLHQPPAGAALPSVCDRHSSSKPRNLTTSDPPGPISGPWSRAPRPTRQPHSITRRRMSPVPFQGAQNRPPHPQLRITKSMGIWHGSLREGDEADAKLSSGPNKGLPYVIGHLPSVVNKRERHNSKEKQV</sequence>
<gene>
    <name evidence="2" type="ORF">Cgig2_027951</name>
</gene>
<evidence type="ECO:0000313" key="3">
    <source>
        <dbReference type="Proteomes" id="UP001153076"/>
    </source>
</evidence>
<accession>A0A9Q1JMD4</accession>
<dbReference type="EMBL" id="JAKOGI010001550">
    <property type="protein sequence ID" value="KAJ8425073.1"/>
    <property type="molecule type" value="Genomic_DNA"/>
</dbReference>
<proteinExistence type="predicted"/>
<dbReference type="OrthoDB" id="1746852at2759"/>
<dbReference type="AlphaFoldDB" id="A0A9Q1JMD4"/>
<organism evidence="2 3">
    <name type="scientific">Carnegiea gigantea</name>
    <dbReference type="NCBI Taxonomy" id="171969"/>
    <lineage>
        <taxon>Eukaryota</taxon>
        <taxon>Viridiplantae</taxon>
        <taxon>Streptophyta</taxon>
        <taxon>Embryophyta</taxon>
        <taxon>Tracheophyta</taxon>
        <taxon>Spermatophyta</taxon>
        <taxon>Magnoliopsida</taxon>
        <taxon>eudicotyledons</taxon>
        <taxon>Gunneridae</taxon>
        <taxon>Pentapetalae</taxon>
        <taxon>Caryophyllales</taxon>
        <taxon>Cactineae</taxon>
        <taxon>Cactaceae</taxon>
        <taxon>Cactoideae</taxon>
        <taxon>Echinocereeae</taxon>
        <taxon>Carnegiea</taxon>
    </lineage>
</organism>
<keyword evidence="3" id="KW-1185">Reference proteome</keyword>
<comment type="caution">
    <text evidence="2">The sequence shown here is derived from an EMBL/GenBank/DDBJ whole genome shotgun (WGS) entry which is preliminary data.</text>
</comment>
<name>A0A9Q1JMD4_9CARY</name>
<evidence type="ECO:0000313" key="2">
    <source>
        <dbReference type="EMBL" id="KAJ8425073.1"/>
    </source>
</evidence>
<protein>
    <submittedName>
        <fullName evidence="2">Uncharacterized protein</fullName>
    </submittedName>
</protein>